<keyword evidence="7" id="KW-0456">Lyase</keyword>
<organism evidence="11 12">
    <name type="scientific">Candidatus Merdivivens pullistercoris</name>
    <dbReference type="NCBI Taxonomy" id="2840873"/>
    <lineage>
        <taxon>Bacteria</taxon>
        <taxon>Pseudomonadati</taxon>
        <taxon>Bacteroidota</taxon>
        <taxon>Bacteroidia</taxon>
        <taxon>Bacteroidales</taxon>
        <taxon>Muribaculaceae</taxon>
        <taxon>Muribaculaceae incertae sedis</taxon>
        <taxon>Candidatus Merdivivens</taxon>
    </lineage>
</organism>
<feature type="domain" description="3-dehydroquinate synthase C-terminal" evidence="10">
    <location>
        <begin position="224"/>
        <end position="345"/>
    </location>
</feature>
<keyword evidence="3" id="KW-0028">Amino-acid biosynthesis</keyword>
<dbReference type="Proteomes" id="UP000823597">
    <property type="component" value="Unassembled WGS sequence"/>
</dbReference>
<dbReference type="AlphaFoldDB" id="A0A9D9I478"/>
<evidence type="ECO:0000259" key="10">
    <source>
        <dbReference type="Pfam" id="PF24621"/>
    </source>
</evidence>
<evidence type="ECO:0000256" key="3">
    <source>
        <dbReference type="ARBA" id="ARBA00022605"/>
    </source>
</evidence>
<dbReference type="InterPro" id="IPR030963">
    <property type="entry name" value="DHQ_synth_fam"/>
</dbReference>
<keyword evidence="6" id="KW-0057">Aromatic amino acid biosynthesis</keyword>
<name>A0A9D9I478_9BACT</name>
<keyword evidence="5" id="KW-0520">NAD</keyword>
<dbReference type="InterPro" id="IPR030960">
    <property type="entry name" value="DHQS/DOIS_N"/>
</dbReference>
<accession>A0A9D9I478</accession>
<evidence type="ECO:0000256" key="5">
    <source>
        <dbReference type="ARBA" id="ARBA00023027"/>
    </source>
</evidence>
<dbReference type="Gene3D" id="1.20.1090.10">
    <property type="entry name" value="Dehydroquinate synthase-like - alpha domain"/>
    <property type="match status" value="1"/>
</dbReference>
<keyword evidence="4" id="KW-0479">Metal-binding</keyword>
<protein>
    <submittedName>
        <fullName evidence="11">3-dehydroquinate synthase</fullName>
    </submittedName>
</protein>
<evidence type="ECO:0000259" key="9">
    <source>
        <dbReference type="Pfam" id="PF01761"/>
    </source>
</evidence>
<keyword evidence="8" id="KW-0170">Cobalt</keyword>
<evidence type="ECO:0000313" key="11">
    <source>
        <dbReference type="EMBL" id="MBO8465340.1"/>
    </source>
</evidence>
<comment type="caution">
    <text evidence="11">The sequence shown here is derived from an EMBL/GenBank/DDBJ whole genome shotgun (WGS) entry which is preliminary data.</text>
</comment>
<evidence type="ECO:0000256" key="6">
    <source>
        <dbReference type="ARBA" id="ARBA00023141"/>
    </source>
</evidence>
<dbReference type="SUPFAM" id="SSF56796">
    <property type="entry name" value="Dehydroquinate synthase-like"/>
    <property type="match status" value="1"/>
</dbReference>
<gene>
    <name evidence="11" type="ORF">IAB93_05005</name>
</gene>
<evidence type="ECO:0000256" key="7">
    <source>
        <dbReference type="ARBA" id="ARBA00023239"/>
    </source>
</evidence>
<evidence type="ECO:0000256" key="8">
    <source>
        <dbReference type="ARBA" id="ARBA00023285"/>
    </source>
</evidence>
<evidence type="ECO:0000256" key="4">
    <source>
        <dbReference type="ARBA" id="ARBA00022723"/>
    </source>
</evidence>
<dbReference type="PIRSF" id="PIRSF001455">
    <property type="entry name" value="DHQ_synth"/>
    <property type="match status" value="1"/>
</dbReference>
<dbReference type="InterPro" id="IPR056179">
    <property type="entry name" value="DHQS_C"/>
</dbReference>
<feature type="domain" description="3-dehydroquinate synthase N-terminal" evidence="9">
    <location>
        <begin position="67"/>
        <end position="167"/>
    </location>
</feature>
<dbReference type="Pfam" id="PF24621">
    <property type="entry name" value="DHQS_C"/>
    <property type="match status" value="1"/>
</dbReference>
<evidence type="ECO:0000256" key="1">
    <source>
        <dbReference type="ARBA" id="ARBA00001911"/>
    </source>
</evidence>
<dbReference type="GO" id="GO:0046872">
    <property type="term" value="F:metal ion binding"/>
    <property type="evidence" value="ECO:0007669"/>
    <property type="project" value="UniProtKB-KW"/>
</dbReference>
<dbReference type="Gene3D" id="3.40.50.1970">
    <property type="match status" value="1"/>
</dbReference>
<dbReference type="GO" id="GO:0003856">
    <property type="term" value="F:3-dehydroquinate synthase activity"/>
    <property type="evidence" value="ECO:0007669"/>
    <property type="project" value="TreeGrafter"/>
</dbReference>
<proteinExistence type="predicted"/>
<dbReference type="GO" id="GO:0009073">
    <property type="term" value="P:aromatic amino acid family biosynthetic process"/>
    <property type="evidence" value="ECO:0007669"/>
    <property type="project" value="UniProtKB-KW"/>
</dbReference>
<dbReference type="PANTHER" id="PTHR43622">
    <property type="entry name" value="3-DEHYDROQUINATE SYNTHASE"/>
    <property type="match status" value="1"/>
</dbReference>
<dbReference type="GO" id="GO:0008652">
    <property type="term" value="P:amino acid biosynthetic process"/>
    <property type="evidence" value="ECO:0007669"/>
    <property type="project" value="UniProtKB-KW"/>
</dbReference>
<sequence>MKEKRLITNGKTVSVLYMGDSLGEIARKISGIPCSSVHVIIDRNAAEPTERLFPGFLDRICGKPIFFDATEHNKTLSEAERICRELERAGADRDSLIVAIGGGITTDMAGFVSSVYRRGVRAVFVPTTLLAQVDAAIGGKNGVNLDGRKNMIGTVRQPLATFLCTGYIPLMHSDLLSAGLAEMLKIFMIMSPKDYDAAVKMFSVRHAALSRMDGGLPGKMPSKSLQESWMASFADLIFSAASMKIDIVAEDQFEHGRRELLNLGHTFAHAIECVTRGAVPHGRAVAEGIMLAARAGAIMGITDPAFSYRIENDFNTCGIVGEGGACDKTIKPSGLLPVMLEDKKKHGDRIHLVIPKTLGDVVSVPVTESGLKKILSEI</sequence>
<dbReference type="EMBL" id="JADIME010000050">
    <property type="protein sequence ID" value="MBO8465340.1"/>
    <property type="molecule type" value="Genomic_DNA"/>
</dbReference>
<dbReference type="InterPro" id="IPR050071">
    <property type="entry name" value="Dehydroquinate_synthase"/>
</dbReference>
<evidence type="ECO:0000313" key="12">
    <source>
        <dbReference type="Proteomes" id="UP000823597"/>
    </source>
</evidence>
<dbReference type="PANTHER" id="PTHR43622:SF7">
    <property type="entry name" value="3-DEHYDROQUINATE SYNTHASE, CHLOROPLASTIC"/>
    <property type="match status" value="1"/>
</dbReference>
<dbReference type="Pfam" id="PF01761">
    <property type="entry name" value="DHQ_synthase"/>
    <property type="match status" value="1"/>
</dbReference>
<reference evidence="11" key="2">
    <citation type="journal article" date="2021" name="PeerJ">
        <title>Extensive microbial diversity within the chicken gut microbiome revealed by metagenomics and culture.</title>
        <authorList>
            <person name="Gilroy R."/>
            <person name="Ravi A."/>
            <person name="Getino M."/>
            <person name="Pursley I."/>
            <person name="Horton D.L."/>
            <person name="Alikhan N.F."/>
            <person name="Baker D."/>
            <person name="Gharbi K."/>
            <person name="Hall N."/>
            <person name="Watson M."/>
            <person name="Adriaenssens E.M."/>
            <person name="Foster-Nyarko E."/>
            <person name="Jarju S."/>
            <person name="Secka A."/>
            <person name="Antonio M."/>
            <person name="Oren A."/>
            <person name="Chaudhuri R.R."/>
            <person name="La Ragione R."/>
            <person name="Hildebrand F."/>
            <person name="Pallen M.J."/>
        </authorList>
    </citation>
    <scope>NUCLEOTIDE SEQUENCE</scope>
    <source>
        <strain evidence="11">10037</strain>
    </source>
</reference>
<comment type="cofactor">
    <cofactor evidence="1">
        <name>NAD(+)</name>
        <dbReference type="ChEBI" id="CHEBI:57540"/>
    </cofactor>
</comment>
<evidence type="ECO:0000256" key="2">
    <source>
        <dbReference type="ARBA" id="ARBA00001941"/>
    </source>
</evidence>
<reference evidence="11" key="1">
    <citation type="submission" date="2020-10" db="EMBL/GenBank/DDBJ databases">
        <authorList>
            <person name="Gilroy R."/>
        </authorList>
    </citation>
    <scope>NUCLEOTIDE SEQUENCE</scope>
    <source>
        <strain evidence="11">10037</strain>
    </source>
</reference>
<dbReference type="CDD" id="cd08195">
    <property type="entry name" value="DHQS"/>
    <property type="match status" value="1"/>
</dbReference>
<comment type="cofactor">
    <cofactor evidence="2">
        <name>Co(2+)</name>
        <dbReference type="ChEBI" id="CHEBI:48828"/>
    </cofactor>
</comment>